<keyword evidence="5" id="KW-1133">Transmembrane helix</keyword>
<dbReference type="SMART" id="SM00028">
    <property type="entry name" value="TPR"/>
    <property type="match status" value="6"/>
</dbReference>
<feature type="coiled-coil region" evidence="4">
    <location>
        <begin position="193"/>
        <end position="225"/>
    </location>
</feature>
<evidence type="ECO:0000256" key="2">
    <source>
        <dbReference type="ARBA" id="ARBA00022803"/>
    </source>
</evidence>
<dbReference type="InterPro" id="IPR019734">
    <property type="entry name" value="TPR_rpt"/>
</dbReference>
<dbReference type="InterPro" id="IPR050498">
    <property type="entry name" value="Ycf3"/>
</dbReference>
<organism evidence="6 7">
    <name type="scientific">Fusibacillus kribbianus</name>
    <dbReference type="NCBI Taxonomy" id="3044208"/>
    <lineage>
        <taxon>Bacteria</taxon>
        <taxon>Bacillati</taxon>
        <taxon>Bacillota</taxon>
        <taxon>Clostridia</taxon>
        <taxon>Lachnospirales</taxon>
        <taxon>Lachnospiraceae</taxon>
        <taxon>Fusibacillus</taxon>
    </lineage>
</organism>
<reference evidence="6 7" key="1">
    <citation type="submission" date="2023-05" db="EMBL/GenBank/DDBJ databases">
        <title>[ruminococcus] sp. nov., isolated from a pig farm feces dump.</title>
        <authorList>
            <person name="Chang Y.-H."/>
        </authorList>
    </citation>
    <scope>NUCLEOTIDE SEQUENCE [LARGE SCALE GENOMIC DNA]</scope>
    <source>
        <strain evidence="6 7">YH-rum2234</strain>
    </source>
</reference>
<keyword evidence="1" id="KW-0677">Repeat</keyword>
<dbReference type="Pfam" id="PF13174">
    <property type="entry name" value="TPR_6"/>
    <property type="match status" value="2"/>
</dbReference>
<dbReference type="EMBL" id="JASGBQ010000003">
    <property type="protein sequence ID" value="MDI9241533.1"/>
    <property type="molecule type" value="Genomic_DNA"/>
</dbReference>
<protein>
    <submittedName>
        <fullName evidence="6">Tetratricopeptide repeat protein</fullName>
    </submittedName>
</protein>
<keyword evidence="5" id="KW-0812">Transmembrane</keyword>
<dbReference type="RefSeq" id="WP_283230041.1">
    <property type="nucleotide sequence ID" value="NZ_JASGBQ010000003.1"/>
</dbReference>
<comment type="caution">
    <text evidence="6">The sequence shown here is derived from an EMBL/GenBank/DDBJ whole genome shotgun (WGS) entry which is preliminary data.</text>
</comment>
<keyword evidence="7" id="KW-1185">Reference proteome</keyword>
<feature type="repeat" description="TPR" evidence="3">
    <location>
        <begin position="157"/>
        <end position="190"/>
    </location>
</feature>
<dbReference type="Gene3D" id="1.25.40.10">
    <property type="entry name" value="Tetratricopeptide repeat domain"/>
    <property type="match status" value="3"/>
</dbReference>
<evidence type="ECO:0000256" key="5">
    <source>
        <dbReference type="SAM" id="Phobius"/>
    </source>
</evidence>
<dbReference type="PROSITE" id="PS50005">
    <property type="entry name" value="TPR"/>
    <property type="match status" value="2"/>
</dbReference>
<dbReference type="SUPFAM" id="SSF48452">
    <property type="entry name" value="TPR-like"/>
    <property type="match status" value="1"/>
</dbReference>
<accession>A0AAP4BAX8</accession>
<name>A0AAP4BAX8_9FIRM</name>
<evidence type="ECO:0000256" key="4">
    <source>
        <dbReference type="SAM" id="Coils"/>
    </source>
</evidence>
<dbReference type="Proteomes" id="UP001300383">
    <property type="component" value="Unassembled WGS sequence"/>
</dbReference>
<feature type="repeat" description="TPR" evidence="3">
    <location>
        <begin position="384"/>
        <end position="417"/>
    </location>
</feature>
<keyword evidence="2 3" id="KW-0802">TPR repeat</keyword>
<evidence type="ECO:0000313" key="6">
    <source>
        <dbReference type="EMBL" id="MDI9241533.1"/>
    </source>
</evidence>
<evidence type="ECO:0000313" key="7">
    <source>
        <dbReference type="Proteomes" id="UP001300383"/>
    </source>
</evidence>
<dbReference type="AlphaFoldDB" id="A0AAP4BAX8"/>
<evidence type="ECO:0000256" key="3">
    <source>
        <dbReference type="PROSITE-ProRule" id="PRU00339"/>
    </source>
</evidence>
<feature type="coiled-coil region" evidence="4">
    <location>
        <begin position="292"/>
        <end position="326"/>
    </location>
</feature>
<sequence>MECIYCHHQLGNGRFCQVCGRDVTLYRKIVRASNTYYNVGLEKARVRDLSGAAVYLKKSLDLYKKNTNARNLLGLVYFEMGETVDALAEWVISKNLQPVDNLASEYLKKLQSRQSRLNQMNQTLKKFNQALYYARHDSKDLALLQAKKVISMNPRFVKAYQLLGLLYLQKEEYAKAEKTIKTILTIDVNNTVALSYLEELKEIAKNKKNLAKEKNRRQAKKLQERDILEETVRDEAIVPTYREGTGSWATVLLLAVGLIVGVLFTYFLILPVKEKALNANFNQGILSYNEEIAERDTNITGLEGQIESLNQEKAELQNELSAYTGEGGIINEYNKLLDVLTLKANGDYIGAMDSISSVDPSLVTNEKFQSVYNSLNSEFNDSGVQNLFDRGKAAYDARDWETAMRYFTKCLEKQPDYPEVIFYMGICHQNLGDWPTAVSYYNQLIDNEAYKNTTWGAAALAQRGY</sequence>
<gene>
    <name evidence="6" type="ORF">QJ036_03445</name>
</gene>
<dbReference type="InterPro" id="IPR011990">
    <property type="entry name" value="TPR-like_helical_dom_sf"/>
</dbReference>
<keyword evidence="4" id="KW-0175">Coiled coil</keyword>
<evidence type="ECO:0000256" key="1">
    <source>
        <dbReference type="ARBA" id="ARBA00022737"/>
    </source>
</evidence>
<feature type="transmembrane region" description="Helical" evidence="5">
    <location>
        <begin position="248"/>
        <end position="269"/>
    </location>
</feature>
<proteinExistence type="predicted"/>
<dbReference type="Pfam" id="PF13432">
    <property type="entry name" value="TPR_16"/>
    <property type="match status" value="1"/>
</dbReference>
<dbReference type="PANTHER" id="PTHR44858">
    <property type="entry name" value="TETRATRICOPEPTIDE REPEAT PROTEIN 6"/>
    <property type="match status" value="1"/>
</dbReference>
<dbReference type="PANTHER" id="PTHR44858:SF1">
    <property type="entry name" value="UDP-N-ACETYLGLUCOSAMINE--PEPTIDE N-ACETYLGLUCOSAMINYLTRANSFERASE SPINDLY-RELATED"/>
    <property type="match status" value="1"/>
</dbReference>
<keyword evidence="5" id="KW-0472">Membrane</keyword>